<proteinExistence type="predicted"/>
<evidence type="ECO:0000313" key="3">
    <source>
        <dbReference type="EMBL" id="GIH04315.1"/>
    </source>
</evidence>
<feature type="region of interest" description="Disordered" evidence="1">
    <location>
        <begin position="1"/>
        <end position="194"/>
    </location>
</feature>
<sequence length="449" mass="48083">MTSVTLCDMAHGYSGGNGDWPPPPRRDSRDPSAARGSGRRRTPEPPPDGFNGFSERKPPLPPEPPGARNGAMARPRGVNEPPPMPRVPVPPPPPPGARRRAPAQPAPPPPPQAPGPMPPRNGRGDYSRLSPERLASAPPISPAPRPQPGRGRPPGPPPPPMRRQGPQNLQPPPGVQRPMPRPRPAAPGRRWQRVSLNPHLSRRWKASLTAITIILVLAVCGIGSYLIVLDEQKGVQAQANTEAPKATSTPVDISSQVVDPVPLTESELFPNKSIVIDQKRPNEVYTLIDAQELTECKSATAGEITKLIEGMGCSQVVRGTLSTPAEGYVVTGGIMNLDTALNAEKAWDQIKKIVEGQKGRFVGYVIPSDKSTKALALASSVVGWTVKGHYVAYCVIARSDSKEIPKDDPFAQQIMEDIVQLYLKNRILEARANDPVVEGSPAGSVPASP</sequence>
<evidence type="ECO:0000256" key="2">
    <source>
        <dbReference type="SAM" id="Phobius"/>
    </source>
</evidence>
<name>A0A8J3VF90_9ACTN</name>
<keyword evidence="2" id="KW-1133">Transmembrane helix</keyword>
<evidence type="ECO:0000313" key="4">
    <source>
        <dbReference type="Proteomes" id="UP000612899"/>
    </source>
</evidence>
<feature type="compositionally biased region" description="Pro residues" evidence="1">
    <location>
        <begin position="139"/>
        <end position="161"/>
    </location>
</feature>
<evidence type="ECO:0000256" key="1">
    <source>
        <dbReference type="SAM" id="MobiDB-lite"/>
    </source>
</evidence>
<keyword evidence="2" id="KW-0812">Transmembrane</keyword>
<keyword evidence="4" id="KW-1185">Reference proteome</keyword>
<dbReference type="EMBL" id="BONY01000012">
    <property type="protein sequence ID" value="GIH04315.1"/>
    <property type="molecule type" value="Genomic_DNA"/>
</dbReference>
<feature type="compositionally biased region" description="Pro residues" evidence="1">
    <location>
        <begin position="80"/>
        <end position="96"/>
    </location>
</feature>
<feature type="transmembrane region" description="Helical" evidence="2">
    <location>
        <begin position="208"/>
        <end position="228"/>
    </location>
</feature>
<feature type="compositionally biased region" description="Pro residues" evidence="1">
    <location>
        <begin position="104"/>
        <end position="119"/>
    </location>
</feature>
<keyword evidence="2" id="KW-0472">Membrane</keyword>
<protein>
    <submittedName>
        <fullName evidence="3">Uncharacterized protein</fullName>
    </submittedName>
</protein>
<reference evidence="3" key="1">
    <citation type="submission" date="2021-01" db="EMBL/GenBank/DDBJ databases">
        <title>Whole genome shotgun sequence of Rhizocola hellebori NBRC 109834.</title>
        <authorList>
            <person name="Komaki H."/>
            <person name="Tamura T."/>
        </authorList>
    </citation>
    <scope>NUCLEOTIDE SEQUENCE</scope>
    <source>
        <strain evidence="3">NBRC 109834</strain>
    </source>
</reference>
<accession>A0A8J3VF90</accession>
<dbReference type="PANTHER" id="PTHR48125">
    <property type="entry name" value="LP07818P1"/>
    <property type="match status" value="1"/>
</dbReference>
<dbReference type="PANTHER" id="PTHR48125:SF12">
    <property type="entry name" value="AT HOOK TRANSCRIPTION FACTOR FAMILY-RELATED"/>
    <property type="match status" value="1"/>
</dbReference>
<feature type="compositionally biased region" description="Pro residues" evidence="1">
    <location>
        <begin position="169"/>
        <end position="185"/>
    </location>
</feature>
<dbReference type="Proteomes" id="UP000612899">
    <property type="component" value="Unassembled WGS sequence"/>
</dbReference>
<gene>
    <name evidence="3" type="ORF">Rhe02_23820</name>
</gene>
<comment type="caution">
    <text evidence="3">The sequence shown here is derived from an EMBL/GenBank/DDBJ whole genome shotgun (WGS) entry which is preliminary data.</text>
</comment>
<organism evidence="3 4">
    <name type="scientific">Rhizocola hellebori</name>
    <dbReference type="NCBI Taxonomy" id="1392758"/>
    <lineage>
        <taxon>Bacteria</taxon>
        <taxon>Bacillati</taxon>
        <taxon>Actinomycetota</taxon>
        <taxon>Actinomycetes</taxon>
        <taxon>Micromonosporales</taxon>
        <taxon>Micromonosporaceae</taxon>
        <taxon>Rhizocola</taxon>
    </lineage>
</organism>
<dbReference type="AlphaFoldDB" id="A0A8J3VF90"/>